<sequence>MTIEVWNLSSSRAIVSWTPKEPCQEDHYHVMYRANWNNIFTGYIRNSFHYEEKVPRTVSRVALEHLAPSTFYFLCVSCKKLTYPQKHYCTMFYTPDKNPLVPRGYLVNPQLSLWVLLAILLACFTAVLAFICLQYWCLRCHVPRWSYREPHIMEANGLVRWPRDGPAPDQEEEDQQGLPLVERPRRDSGAGVELEAEAAAAAAAAGADADQDAPNAGAPQREGGGQPGIVPHFEE</sequence>
<evidence type="ECO:0000313" key="3">
    <source>
        <dbReference type="EMBL" id="KAK1343507.1"/>
    </source>
</evidence>
<accession>A0AA40I5N0</accession>
<evidence type="ECO:0000256" key="1">
    <source>
        <dbReference type="SAM" id="MobiDB-lite"/>
    </source>
</evidence>
<keyword evidence="2" id="KW-1133">Transmembrane helix</keyword>
<keyword evidence="4" id="KW-1185">Reference proteome</keyword>
<dbReference type="Gene3D" id="2.60.40.10">
    <property type="entry name" value="Immunoglobulins"/>
    <property type="match status" value="1"/>
</dbReference>
<evidence type="ECO:0008006" key="5">
    <source>
        <dbReference type="Google" id="ProtNLM"/>
    </source>
</evidence>
<evidence type="ECO:0000256" key="2">
    <source>
        <dbReference type="SAM" id="Phobius"/>
    </source>
</evidence>
<name>A0AA40I5N0_CNENI</name>
<dbReference type="EMBL" id="JAULJE010000005">
    <property type="protein sequence ID" value="KAK1343507.1"/>
    <property type="molecule type" value="Genomic_DNA"/>
</dbReference>
<protein>
    <recommendedName>
        <fullName evidence="5">Fibronectin type-III domain-containing protein</fullName>
    </recommendedName>
</protein>
<feature type="compositionally biased region" description="Low complexity" evidence="1">
    <location>
        <begin position="190"/>
        <end position="218"/>
    </location>
</feature>
<dbReference type="PANTHER" id="PTHR37361">
    <property type="entry name" value="FIBRONECTIN TYPE III DOMAIN-CONTAINING PROTEIN 9"/>
    <property type="match status" value="1"/>
</dbReference>
<proteinExistence type="predicted"/>
<organism evidence="3 4">
    <name type="scientific">Cnephaeus nilssonii</name>
    <name type="common">Northern bat</name>
    <name type="synonym">Eptesicus nilssonii</name>
    <dbReference type="NCBI Taxonomy" id="3371016"/>
    <lineage>
        <taxon>Eukaryota</taxon>
        <taxon>Metazoa</taxon>
        <taxon>Chordata</taxon>
        <taxon>Craniata</taxon>
        <taxon>Vertebrata</taxon>
        <taxon>Euteleostomi</taxon>
        <taxon>Mammalia</taxon>
        <taxon>Eutheria</taxon>
        <taxon>Laurasiatheria</taxon>
        <taxon>Chiroptera</taxon>
        <taxon>Yangochiroptera</taxon>
        <taxon>Vespertilionidae</taxon>
        <taxon>Cnephaeus</taxon>
    </lineage>
</organism>
<gene>
    <name evidence="3" type="ORF">QTO34_016287</name>
</gene>
<dbReference type="SUPFAM" id="SSF49265">
    <property type="entry name" value="Fibronectin type III"/>
    <property type="match status" value="1"/>
</dbReference>
<feature type="region of interest" description="Disordered" evidence="1">
    <location>
        <begin position="162"/>
        <end position="235"/>
    </location>
</feature>
<reference evidence="3" key="1">
    <citation type="submission" date="2023-06" db="EMBL/GenBank/DDBJ databases">
        <title>Reference genome for the Northern bat (Eptesicus nilssonii), a most northern bat species.</title>
        <authorList>
            <person name="Laine V.N."/>
            <person name="Pulliainen A.T."/>
            <person name="Lilley T.M."/>
        </authorList>
    </citation>
    <scope>NUCLEOTIDE SEQUENCE</scope>
    <source>
        <strain evidence="3">BLF_Eptnil</strain>
        <tissue evidence="3">Kidney</tissue>
    </source>
</reference>
<keyword evidence="2" id="KW-0472">Membrane</keyword>
<dbReference type="PANTHER" id="PTHR37361:SF2">
    <property type="entry name" value="FIBRONECTIN TYPE III DOMAIN-CONTAINING PROTEIN 9"/>
    <property type="match status" value="1"/>
</dbReference>
<evidence type="ECO:0000313" key="4">
    <source>
        <dbReference type="Proteomes" id="UP001177744"/>
    </source>
</evidence>
<dbReference type="AlphaFoldDB" id="A0AA40I5N0"/>
<dbReference type="Proteomes" id="UP001177744">
    <property type="component" value="Unassembled WGS sequence"/>
</dbReference>
<feature type="transmembrane region" description="Helical" evidence="2">
    <location>
        <begin position="111"/>
        <end position="138"/>
    </location>
</feature>
<comment type="caution">
    <text evidence="3">The sequence shown here is derived from an EMBL/GenBank/DDBJ whole genome shotgun (WGS) entry which is preliminary data.</text>
</comment>
<dbReference type="InterPro" id="IPR013783">
    <property type="entry name" value="Ig-like_fold"/>
</dbReference>
<keyword evidence="2" id="KW-0812">Transmembrane</keyword>
<dbReference type="InterPro" id="IPR036116">
    <property type="entry name" value="FN3_sf"/>
</dbReference>